<sequence length="65" mass="7226">MGNTFSCYKANKQNTSKTAVNDGNDRREVFDVNSEAELEAEVDAPTQPQVNEKYPFSQDNLGPSK</sequence>
<feature type="region of interest" description="Disordered" evidence="1">
    <location>
        <begin position="37"/>
        <end position="65"/>
    </location>
</feature>
<organism evidence="2 3">
    <name type="scientific">Phytophthora nicotianae P1976</name>
    <dbReference type="NCBI Taxonomy" id="1317066"/>
    <lineage>
        <taxon>Eukaryota</taxon>
        <taxon>Sar</taxon>
        <taxon>Stramenopiles</taxon>
        <taxon>Oomycota</taxon>
        <taxon>Peronosporomycetes</taxon>
        <taxon>Peronosporales</taxon>
        <taxon>Peronosporaceae</taxon>
        <taxon>Phytophthora</taxon>
    </lineage>
</organism>
<evidence type="ECO:0000256" key="1">
    <source>
        <dbReference type="SAM" id="MobiDB-lite"/>
    </source>
</evidence>
<evidence type="ECO:0000313" key="2">
    <source>
        <dbReference type="EMBL" id="ETO66560.1"/>
    </source>
</evidence>
<dbReference type="OrthoDB" id="10328390at2759"/>
<gene>
    <name evidence="2" type="ORF">F444_16330</name>
</gene>
<accession>A0A080ZIU9</accession>
<dbReference type="Proteomes" id="UP000028582">
    <property type="component" value="Unassembled WGS sequence"/>
</dbReference>
<name>A0A080ZIU9_PHYNI</name>
<protein>
    <submittedName>
        <fullName evidence="2">Uncharacterized protein</fullName>
    </submittedName>
</protein>
<reference evidence="2 3" key="1">
    <citation type="submission" date="2013-11" db="EMBL/GenBank/DDBJ databases">
        <title>The Genome Sequence of Phytophthora parasitica P1976.</title>
        <authorList>
            <consortium name="The Broad Institute Genomics Platform"/>
            <person name="Russ C."/>
            <person name="Tyler B."/>
            <person name="Panabieres F."/>
            <person name="Shan W."/>
            <person name="Tripathy S."/>
            <person name="Grunwald N."/>
            <person name="Machado M."/>
            <person name="Johnson C.S."/>
            <person name="Walker B."/>
            <person name="Young S."/>
            <person name="Zeng Q."/>
            <person name="Gargeya S."/>
            <person name="Fitzgerald M."/>
            <person name="Haas B."/>
            <person name="Abouelleil A."/>
            <person name="Allen A.W."/>
            <person name="Alvarado L."/>
            <person name="Arachchi H.M."/>
            <person name="Berlin A.M."/>
            <person name="Chapman S.B."/>
            <person name="Gainer-Dewar J."/>
            <person name="Goldberg J."/>
            <person name="Griggs A."/>
            <person name="Gujja S."/>
            <person name="Hansen M."/>
            <person name="Howarth C."/>
            <person name="Imamovic A."/>
            <person name="Ireland A."/>
            <person name="Larimer J."/>
            <person name="McCowan C."/>
            <person name="Murphy C."/>
            <person name="Pearson M."/>
            <person name="Poon T.W."/>
            <person name="Priest M."/>
            <person name="Roberts A."/>
            <person name="Saif S."/>
            <person name="Shea T."/>
            <person name="Sisk P."/>
            <person name="Sykes S."/>
            <person name="Wortman J."/>
            <person name="Nusbaum C."/>
            <person name="Birren B."/>
        </authorList>
    </citation>
    <scope>NUCLEOTIDE SEQUENCE [LARGE SCALE GENOMIC DNA]</scope>
    <source>
        <strain evidence="2 3">P1976</strain>
    </source>
</reference>
<comment type="caution">
    <text evidence="2">The sequence shown here is derived from an EMBL/GenBank/DDBJ whole genome shotgun (WGS) entry which is preliminary data.</text>
</comment>
<dbReference type="EMBL" id="ANJA01003028">
    <property type="protein sequence ID" value="ETO66560.1"/>
    <property type="molecule type" value="Genomic_DNA"/>
</dbReference>
<proteinExistence type="predicted"/>
<evidence type="ECO:0000313" key="3">
    <source>
        <dbReference type="Proteomes" id="UP000028582"/>
    </source>
</evidence>
<dbReference type="AlphaFoldDB" id="A0A080ZIU9"/>